<reference evidence="2" key="1">
    <citation type="submission" date="2009-01" db="EMBL/GenBank/DDBJ databases">
        <authorList>
            <person name="Fulton L."/>
            <person name="Clifton S."/>
            <person name="Chinwalla A.T."/>
            <person name="Mitreva M."/>
            <person name="Sodergren E."/>
            <person name="Weinstock G."/>
            <person name="Clifton S."/>
            <person name="Dooling D.J."/>
            <person name="Fulton B."/>
            <person name="Minx P."/>
            <person name="Pepin K.H."/>
            <person name="Johnson M."/>
            <person name="Bhonagiri V."/>
            <person name="Nash W.E."/>
            <person name="Mardis E.R."/>
            <person name="Wilson R.K."/>
        </authorList>
    </citation>
    <scope>NUCLEOTIDE SEQUENCE [LARGE SCALE GENOMIC DNA]</scope>
    <source>
        <strain evidence="2">ATCC 10379</strain>
    </source>
</reference>
<dbReference type="OrthoDB" id="6450827at2"/>
<evidence type="ECO:0000256" key="1">
    <source>
        <dbReference type="SAM" id="Coils"/>
    </source>
</evidence>
<proteinExistence type="predicted"/>
<protein>
    <submittedName>
        <fullName evidence="2">Uncharacterized protein</fullName>
    </submittedName>
</protein>
<name>C5NV16_9BACL</name>
<sequence>MGVEHILKNSGWHLLGNILNSEELKEELEKITGQLYKIKPNIDIDGDGKIDVKLGELDLKRRNLLDDKASIVSEGKIQLNPEVLRTLSSNIGTKVINDLEIIKNITKLCIEKNNKVRMDFNQRKEQVTESIQEELNNIGIPLILDNLRESVGEIIKNKDSLSNLQSYHELKMEFFSINEKPIVKGYELNPAPYNNQLGILRHAVEPLLTQSIKEETRDISNLFRGKPTILKSWQEIENNIKRLLEESDKTFEGDGLRTGKEDGISQSLKQVLEVAGKNIEELEKQLQNTVELTQGLAENFEEQDRWIGTKLQQGIFLGSNPVKNMPQSYKAYLERDEIFDDVKDVIQAFDKQVEKRSKEYAKKMAEIIGDSLVTLVSGLENWLRFVDDAKSAIVDVEGNYPLTVEVEEKYTEEYQEEGETKTTTKTRIRYWGEFKRLYPEIVVDNITDIQDKIISKKAGIVQTIQVIKTTQNNLGYLEPNLKKIIEEGIYKAFDLDEIVNSQKIVKRIIEKSQSEIKYVKEHIGTEGMSGEAIKALNQKLEEVNRSLEYYKMFIGDCFGDQA</sequence>
<dbReference type="AlphaFoldDB" id="C5NV16"/>
<accession>C5NV16</accession>
<evidence type="ECO:0000313" key="3">
    <source>
        <dbReference type="Proteomes" id="UP000006004"/>
    </source>
</evidence>
<evidence type="ECO:0000313" key="2">
    <source>
        <dbReference type="EMBL" id="EER68929.1"/>
    </source>
</evidence>
<dbReference type="EMBL" id="ACDZ02000006">
    <property type="protein sequence ID" value="EER68929.1"/>
    <property type="molecule type" value="Genomic_DNA"/>
</dbReference>
<keyword evidence="3" id="KW-1185">Reference proteome</keyword>
<feature type="coiled-coil region" evidence="1">
    <location>
        <begin position="265"/>
        <end position="303"/>
    </location>
</feature>
<comment type="caution">
    <text evidence="2">The sequence shown here is derived from an EMBL/GenBank/DDBJ whole genome shotgun (WGS) entry which is preliminary data.</text>
</comment>
<dbReference type="NCBIfam" id="NF047388">
    <property type="entry name" value="SA1320_fam"/>
    <property type="match status" value="1"/>
</dbReference>
<reference evidence="2" key="2">
    <citation type="submission" date="2009-06" db="EMBL/GenBank/DDBJ databases">
        <authorList>
            <person name="Sebastian Y."/>
            <person name="Madupu R."/>
            <person name="Durkin A.S."/>
            <person name="Torralba M."/>
            <person name="Methe B."/>
            <person name="Sutton G.G."/>
            <person name="Strausberg R.L."/>
            <person name="Nelson K.E."/>
        </authorList>
    </citation>
    <scope>NUCLEOTIDE SEQUENCE [LARGE SCALE GENOMIC DNA]</scope>
    <source>
        <strain evidence="2">ATCC 10379</strain>
    </source>
</reference>
<dbReference type="eggNOG" id="COG5153">
    <property type="taxonomic scope" value="Bacteria"/>
</dbReference>
<keyword evidence="1" id="KW-0175">Coiled coil</keyword>
<dbReference type="Proteomes" id="UP000006004">
    <property type="component" value="Unassembled WGS sequence"/>
</dbReference>
<organism evidence="2 3">
    <name type="scientific">Gemella haemolysans ATCC 10379</name>
    <dbReference type="NCBI Taxonomy" id="546270"/>
    <lineage>
        <taxon>Bacteria</taxon>
        <taxon>Bacillati</taxon>
        <taxon>Bacillota</taxon>
        <taxon>Bacilli</taxon>
        <taxon>Bacillales</taxon>
        <taxon>Gemellaceae</taxon>
        <taxon>Gemella</taxon>
    </lineage>
</organism>
<gene>
    <name evidence="2" type="ORF">GEMHA0001_1393</name>
</gene>